<reference evidence="2" key="1">
    <citation type="submission" date="2021-01" db="EMBL/GenBank/DDBJ databases">
        <authorList>
            <person name="Corre E."/>
            <person name="Pelletier E."/>
            <person name="Niang G."/>
            <person name="Scheremetjew M."/>
            <person name="Finn R."/>
            <person name="Kale V."/>
            <person name="Holt S."/>
            <person name="Cochrane G."/>
            <person name="Meng A."/>
            <person name="Brown T."/>
            <person name="Cohen L."/>
        </authorList>
    </citation>
    <scope>NUCLEOTIDE SEQUENCE</scope>
    <source>
        <strain evidence="2">OF101</strain>
    </source>
</reference>
<sequence length="230" mass="25098">MGNTLVTTQRIACGHTDRGQLRQTLLCDRLSQPTAEMAEALIVLQGQPLRLKQFADRDAGSPPPTSGDNGSRPVLLLAMAFVILFGYRCQTEGRARDEPVQPSDFVAAFEVALRSPQEFLQDLLALRAQVVPREKLIRLQPLVSEGEGVSPEMFSGPYGEILRNLAVFLRGAVECAQIYGEIRDSAAAGKIDAQQAARLLDGVESDQRRMLNAMGSGGNPEDDELEDGYR</sequence>
<evidence type="ECO:0000256" key="1">
    <source>
        <dbReference type="SAM" id="MobiDB-lite"/>
    </source>
</evidence>
<feature type="region of interest" description="Disordered" evidence="1">
    <location>
        <begin position="209"/>
        <end position="230"/>
    </location>
</feature>
<dbReference type="EMBL" id="HBGE01043969">
    <property type="protein sequence ID" value="CAD9140103.1"/>
    <property type="molecule type" value="Transcribed_RNA"/>
</dbReference>
<protein>
    <submittedName>
        <fullName evidence="2">Uncharacterized protein</fullName>
    </submittedName>
</protein>
<proteinExistence type="predicted"/>
<feature type="compositionally biased region" description="Acidic residues" evidence="1">
    <location>
        <begin position="220"/>
        <end position="230"/>
    </location>
</feature>
<organism evidence="2">
    <name type="scientific">Alexandrium catenella</name>
    <name type="common">Red tide dinoflagellate</name>
    <name type="synonym">Gonyaulax catenella</name>
    <dbReference type="NCBI Taxonomy" id="2925"/>
    <lineage>
        <taxon>Eukaryota</taxon>
        <taxon>Sar</taxon>
        <taxon>Alveolata</taxon>
        <taxon>Dinophyceae</taxon>
        <taxon>Gonyaulacales</taxon>
        <taxon>Pyrocystaceae</taxon>
        <taxon>Alexandrium</taxon>
    </lineage>
</organism>
<evidence type="ECO:0000313" key="2">
    <source>
        <dbReference type="EMBL" id="CAD9140103.1"/>
    </source>
</evidence>
<accession>A0A7S1QIV4</accession>
<dbReference type="AlphaFoldDB" id="A0A7S1QIV4"/>
<gene>
    <name evidence="2" type="ORF">ACAT0790_LOCUS26500</name>
</gene>
<name>A0A7S1QIV4_ALECA</name>